<name>K0UHN5_MYCVA</name>
<accession>K0UHN5</accession>
<comment type="caution">
    <text evidence="1">The sequence shown here is derived from an EMBL/GenBank/DDBJ whole genome shotgun (WGS) entry which is preliminary data.</text>
</comment>
<gene>
    <name evidence="1" type="ORF">MVAC_28923</name>
</gene>
<dbReference type="HOGENOM" id="CLU_108891_2_0_11"/>
<dbReference type="InterPro" id="IPR036894">
    <property type="entry name" value="YbaB-like_sf"/>
</dbReference>
<reference evidence="1 2" key="1">
    <citation type="journal article" date="2012" name="J. Bacteriol.">
        <title>Complete Genome Sequence of Mycobacterium vaccae Type Strain ATCC 25954.</title>
        <authorList>
            <person name="Ho Y.S."/>
            <person name="Adroub S.A."/>
            <person name="Abadi M."/>
            <person name="Al Alwan B."/>
            <person name="Alkhateeb R."/>
            <person name="Gao G."/>
            <person name="Ragab A."/>
            <person name="Ali S."/>
            <person name="van Soolingen D."/>
            <person name="Bitter W."/>
            <person name="Pain A."/>
            <person name="Abdallah A.M."/>
        </authorList>
    </citation>
    <scope>NUCLEOTIDE SEQUENCE [LARGE SCALE GENOMIC DNA]</scope>
    <source>
        <strain evidence="1 2">ATCC 25954</strain>
    </source>
</reference>
<evidence type="ECO:0000313" key="1">
    <source>
        <dbReference type="EMBL" id="EJZ04430.1"/>
    </source>
</evidence>
<keyword evidence="2" id="KW-1185">Reference proteome</keyword>
<evidence type="ECO:0000313" key="2">
    <source>
        <dbReference type="Proteomes" id="UP000006072"/>
    </source>
</evidence>
<dbReference type="Proteomes" id="UP000006072">
    <property type="component" value="Unassembled WGS sequence"/>
</dbReference>
<dbReference type="Gene3D" id="3.30.1310.10">
    <property type="entry name" value="Nucleoid-associated protein YbaB-like domain"/>
    <property type="match status" value="1"/>
</dbReference>
<dbReference type="AlphaFoldDB" id="K0UHN5"/>
<proteinExistence type="predicted"/>
<organism evidence="1 2">
    <name type="scientific">Mycolicibacterium vaccae ATCC 25954</name>
    <dbReference type="NCBI Taxonomy" id="1194972"/>
    <lineage>
        <taxon>Bacteria</taxon>
        <taxon>Bacillati</taxon>
        <taxon>Actinomycetota</taxon>
        <taxon>Actinomycetes</taxon>
        <taxon>Mycobacteriales</taxon>
        <taxon>Mycobacteriaceae</taxon>
        <taxon>Mycolicibacterium</taxon>
    </lineage>
</organism>
<dbReference type="PATRIC" id="fig|1194972.3.peg.5731"/>
<sequence>MFSASNASLTVTATAYLNGQIQRIDLSPSVVQLTEAELGAEIATVAARASEHARAAQYELLSALFRMQGQDSGTIREVLELRLQLPVPG</sequence>
<protein>
    <submittedName>
        <fullName evidence="1">Uncharacterized protein</fullName>
    </submittedName>
</protein>
<dbReference type="EMBL" id="ALQA01000119">
    <property type="protein sequence ID" value="EJZ04430.1"/>
    <property type="molecule type" value="Genomic_DNA"/>
</dbReference>